<organism evidence="1 2">
    <name type="scientific">Caerostris darwini</name>
    <dbReference type="NCBI Taxonomy" id="1538125"/>
    <lineage>
        <taxon>Eukaryota</taxon>
        <taxon>Metazoa</taxon>
        <taxon>Ecdysozoa</taxon>
        <taxon>Arthropoda</taxon>
        <taxon>Chelicerata</taxon>
        <taxon>Arachnida</taxon>
        <taxon>Araneae</taxon>
        <taxon>Araneomorphae</taxon>
        <taxon>Entelegynae</taxon>
        <taxon>Araneoidea</taxon>
        <taxon>Araneidae</taxon>
        <taxon>Caerostris</taxon>
    </lineage>
</organism>
<comment type="caution">
    <text evidence="1">The sequence shown here is derived from an EMBL/GenBank/DDBJ whole genome shotgun (WGS) entry which is preliminary data.</text>
</comment>
<accession>A0AAV4UR02</accession>
<dbReference type="Proteomes" id="UP001054837">
    <property type="component" value="Unassembled WGS sequence"/>
</dbReference>
<reference evidence="1 2" key="1">
    <citation type="submission" date="2021-06" db="EMBL/GenBank/DDBJ databases">
        <title>Caerostris darwini draft genome.</title>
        <authorList>
            <person name="Kono N."/>
            <person name="Arakawa K."/>
        </authorList>
    </citation>
    <scope>NUCLEOTIDE SEQUENCE [LARGE SCALE GENOMIC DNA]</scope>
</reference>
<gene>
    <name evidence="1" type="ORF">CDAR_423261</name>
</gene>
<dbReference type="EMBL" id="BPLQ01011759">
    <property type="protein sequence ID" value="GIY60212.1"/>
    <property type="molecule type" value="Genomic_DNA"/>
</dbReference>
<protein>
    <submittedName>
        <fullName evidence="1">Uncharacterized protein</fullName>
    </submittedName>
</protein>
<sequence length="90" mass="10510">MSAQALRFVQGYRHYDLSIQAVPSFRDRFEAEHLVDEFSRPQVPATLHIVIAHRTDYPASLHNDFDALFSLVLHNQYVSFPMIIFFSNQQ</sequence>
<keyword evidence="2" id="KW-1185">Reference proteome</keyword>
<dbReference type="AlphaFoldDB" id="A0AAV4UR02"/>
<name>A0AAV4UR02_9ARAC</name>
<evidence type="ECO:0000313" key="1">
    <source>
        <dbReference type="EMBL" id="GIY60212.1"/>
    </source>
</evidence>
<evidence type="ECO:0000313" key="2">
    <source>
        <dbReference type="Proteomes" id="UP001054837"/>
    </source>
</evidence>
<proteinExistence type="predicted"/>